<dbReference type="SMART" id="SM00829">
    <property type="entry name" value="PKS_ER"/>
    <property type="match status" value="1"/>
</dbReference>
<dbReference type="InterPro" id="IPR036291">
    <property type="entry name" value="NAD(P)-bd_dom_sf"/>
</dbReference>
<accession>A0A927IGI6</accession>
<keyword evidence="5" id="KW-1185">Reference proteome</keyword>
<keyword evidence="2" id="KW-0560">Oxidoreductase</keyword>
<dbReference type="CDD" id="cd08267">
    <property type="entry name" value="MDR1"/>
    <property type="match status" value="1"/>
</dbReference>
<dbReference type="InterPro" id="IPR020843">
    <property type="entry name" value="ER"/>
</dbReference>
<dbReference type="InterPro" id="IPR011032">
    <property type="entry name" value="GroES-like_sf"/>
</dbReference>
<evidence type="ECO:0000259" key="3">
    <source>
        <dbReference type="SMART" id="SM00829"/>
    </source>
</evidence>
<evidence type="ECO:0000313" key="5">
    <source>
        <dbReference type="Proteomes" id="UP000622317"/>
    </source>
</evidence>
<evidence type="ECO:0000313" key="4">
    <source>
        <dbReference type="EMBL" id="MBD5778844.1"/>
    </source>
</evidence>
<dbReference type="Pfam" id="PF08240">
    <property type="entry name" value="ADH_N"/>
    <property type="match status" value="1"/>
</dbReference>
<proteinExistence type="predicted"/>
<dbReference type="GO" id="GO:0016651">
    <property type="term" value="F:oxidoreductase activity, acting on NAD(P)H"/>
    <property type="evidence" value="ECO:0007669"/>
    <property type="project" value="TreeGrafter"/>
</dbReference>
<dbReference type="Pfam" id="PF13602">
    <property type="entry name" value="ADH_zinc_N_2"/>
    <property type="match status" value="1"/>
</dbReference>
<dbReference type="SUPFAM" id="SSF50129">
    <property type="entry name" value="GroES-like"/>
    <property type="match status" value="1"/>
</dbReference>
<dbReference type="InterPro" id="IPR013154">
    <property type="entry name" value="ADH-like_N"/>
</dbReference>
<dbReference type="Proteomes" id="UP000622317">
    <property type="component" value="Unassembled WGS sequence"/>
</dbReference>
<dbReference type="PANTHER" id="PTHR48106:SF18">
    <property type="entry name" value="QUINONE OXIDOREDUCTASE PIG3"/>
    <property type="match status" value="1"/>
</dbReference>
<dbReference type="AlphaFoldDB" id="A0A927IGI6"/>
<evidence type="ECO:0000256" key="1">
    <source>
        <dbReference type="ARBA" id="ARBA00022857"/>
    </source>
</evidence>
<dbReference type="SUPFAM" id="SSF51735">
    <property type="entry name" value="NAD(P)-binding Rossmann-fold domains"/>
    <property type="match status" value="1"/>
</dbReference>
<evidence type="ECO:0000256" key="2">
    <source>
        <dbReference type="ARBA" id="ARBA00023002"/>
    </source>
</evidence>
<reference evidence="4" key="1">
    <citation type="submission" date="2020-09" db="EMBL/GenBank/DDBJ databases">
        <title>Pelagicoccus enzymogenes sp. nov. with an EPS production, isolated from marine sediment.</title>
        <authorList>
            <person name="Feng X."/>
        </authorList>
    </citation>
    <scope>NUCLEOTIDE SEQUENCE</scope>
    <source>
        <strain evidence="4">NFK12</strain>
    </source>
</reference>
<keyword evidence="1" id="KW-0521">NADP</keyword>
<feature type="domain" description="Enoyl reductase (ER)" evidence="3">
    <location>
        <begin position="10"/>
        <end position="321"/>
    </location>
</feature>
<sequence>MKAVTFRKYGPPEVLQVEEVASPKPNAKHVLVRVRAAEVTKADCEFRAFHFAVKWFSLPLRLAFGIRAPRNPILGGYFSGEIASEEPPDSPFKKGDPVFGCSKMRFGAYAQFLSLPRNYTIKHIPNNASFTEAATIPLGGLNALHFLNKLELKKGEHILINGGGGSIGLYAIQLAKARGAAVTVVDKASKRSIIEQAGADRFIDYAETDFTQEAIHYDAMLDMVVSSNLRKCLSVLAPSGRYATGNPRFADLMKSLFNRFYSKHPIYTAFAAESPAELAELKTLVASGQLTPLVDATYPMDQAAEAHRKVESEERNGSIVLEID</sequence>
<name>A0A927IGI6_9BACT</name>
<dbReference type="Gene3D" id="3.40.50.720">
    <property type="entry name" value="NAD(P)-binding Rossmann-like Domain"/>
    <property type="match status" value="1"/>
</dbReference>
<comment type="caution">
    <text evidence="4">The sequence shown here is derived from an EMBL/GenBank/DDBJ whole genome shotgun (WGS) entry which is preliminary data.</text>
</comment>
<dbReference type="RefSeq" id="WP_191615972.1">
    <property type="nucleotide sequence ID" value="NZ_JACYFG010000006.1"/>
</dbReference>
<dbReference type="GO" id="GO:0070402">
    <property type="term" value="F:NADPH binding"/>
    <property type="evidence" value="ECO:0007669"/>
    <property type="project" value="TreeGrafter"/>
</dbReference>
<dbReference type="Gene3D" id="3.90.180.10">
    <property type="entry name" value="Medium-chain alcohol dehydrogenases, catalytic domain"/>
    <property type="match status" value="1"/>
</dbReference>
<dbReference type="PANTHER" id="PTHR48106">
    <property type="entry name" value="QUINONE OXIDOREDUCTASE PIG3-RELATED"/>
    <property type="match status" value="1"/>
</dbReference>
<gene>
    <name evidence="4" type="ORF">IEN85_05025</name>
</gene>
<protein>
    <submittedName>
        <fullName evidence="4">NAD(P)-dependent alcohol dehydrogenase</fullName>
    </submittedName>
</protein>
<organism evidence="4 5">
    <name type="scientific">Pelagicoccus enzymogenes</name>
    <dbReference type="NCBI Taxonomy" id="2773457"/>
    <lineage>
        <taxon>Bacteria</taxon>
        <taxon>Pseudomonadati</taxon>
        <taxon>Verrucomicrobiota</taxon>
        <taxon>Opitutia</taxon>
        <taxon>Puniceicoccales</taxon>
        <taxon>Pelagicoccaceae</taxon>
        <taxon>Pelagicoccus</taxon>
    </lineage>
</organism>
<dbReference type="EMBL" id="JACYFG010000006">
    <property type="protein sequence ID" value="MBD5778844.1"/>
    <property type="molecule type" value="Genomic_DNA"/>
</dbReference>